<sequence length="225" mass="24538">MRTPSSITTTKGSIFNTSSKNSAWIIDLGATDHMTFDPDQLINRKSSTPSVVSNANGTPSPVVGKGSLSLSTSLHLDFVLLVPSLDHNLLSVAQLTTTLGCIITFWSNHCVFQDILTGTTIGCGTWRGKLYHLDWAPDSEVNGGQAFITSGSRPEGERDKIWLWHKRLGHASFGYLKKLFPSLFSSLDVSSFQCDTCELAQCHHVPFPLSSNQSLVPFSLVHSDV</sequence>
<gene>
    <name evidence="3" type="ORF">L3X38_032948</name>
</gene>
<evidence type="ECO:0000313" key="3">
    <source>
        <dbReference type="EMBL" id="KAI5323875.1"/>
    </source>
</evidence>
<dbReference type="Pfam" id="PF22936">
    <property type="entry name" value="Pol_BBD"/>
    <property type="match status" value="1"/>
</dbReference>
<evidence type="ECO:0000259" key="2">
    <source>
        <dbReference type="Pfam" id="PF22936"/>
    </source>
</evidence>
<evidence type="ECO:0000259" key="1">
    <source>
        <dbReference type="Pfam" id="PF13976"/>
    </source>
</evidence>
<reference evidence="3 4" key="1">
    <citation type="journal article" date="2022" name="G3 (Bethesda)">
        <title>Whole-genome sequence and methylome profiling of the almond [Prunus dulcis (Mill.) D.A. Webb] cultivar 'Nonpareil'.</title>
        <authorList>
            <person name="D'Amico-Willman K.M."/>
            <person name="Ouma W.Z."/>
            <person name="Meulia T."/>
            <person name="Sideli G.M."/>
            <person name="Gradziel T.M."/>
            <person name="Fresnedo-Ramirez J."/>
        </authorList>
    </citation>
    <scope>NUCLEOTIDE SEQUENCE [LARGE SCALE GENOMIC DNA]</scope>
    <source>
        <strain evidence="3">Clone GOH B32 T37-40</strain>
    </source>
</reference>
<name>A0AAD4YWE6_PRUDU</name>
<proteinExistence type="predicted"/>
<accession>A0AAD4YWE6</accession>
<keyword evidence="4" id="KW-1185">Reference proteome</keyword>
<dbReference type="Proteomes" id="UP001054821">
    <property type="component" value="Chromosome 6"/>
</dbReference>
<evidence type="ECO:0008006" key="5">
    <source>
        <dbReference type="Google" id="ProtNLM"/>
    </source>
</evidence>
<dbReference type="AlphaFoldDB" id="A0AAD4YWE6"/>
<evidence type="ECO:0000313" key="4">
    <source>
        <dbReference type="Proteomes" id="UP001054821"/>
    </source>
</evidence>
<protein>
    <recommendedName>
        <fullName evidence="5">GAG-pre-integrase domain-containing protein</fullName>
    </recommendedName>
</protein>
<dbReference type="InterPro" id="IPR025724">
    <property type="entry name" value="GAG-pre-integrase_dom"/>
</dbReference>
<dbReference type="Pfam" id="PF13976">
    <property type="entry name" value="gag_pre-integrs"/>
    <property type="match status" value="1"/>
</dbReference>
<feature type="domain" description="GAG-pre-integrase" evidence="1">
    <location>
        <begin position="129"/>
        <end position="200"/>
    </location>
</feature>
<comment type="caution">
    <text evidence="3">The sequence shown here is derived from an EMBL/GenBank/DDBJ whole genome shotgun (WGS) entry which is preliminary data.</text>
</comment>
<feature type="domain" description="Retrovirus-related Pol polyprotein from transposon TNT 1-94-like beta-barrel" evidence="2">
    <location>
        <begin position="24"/>
        <end position="97"/>
    </location>
</feature>
<organism evidence="3 4">
    <name type="scientific">Prunus dulcis</name>
    <name type="common">Almond</name>
    <name type="synonym">Amygdalus dulcis</name>
    <dbReference type="NCBI Taxonomy" id="3755"/>
    <lineage>
        <taxon>Eukaryota</taxon>
        <taxon>Viridiplantae</taxon>
        <taxon>Streptophyta</taxon>
        <taxon>Embryophyta</taxon>
        <taxon>Tracheophyta</taxon>
        <taxon>Spermatophyta</taxon>
        <taxon>Magnoliopsida</taxon>
        <taxon>eudicotyledons</taxon>
        <taxon>Gunneridae</taxon>
        <taxon>Pentapetalae</taxon>
        <taxon>rosids</taxon>
        <taxon>fabids</taxon>
        <taxon>Rosales</taxon>
        <taxon>Rosaceae</taxon>
        <taxon>Amygdaloideae</taxon>
        <taxon>Amygdaleae</taxon>
        <taxon>Prunus</taxon>
    </lineage>
</organism>
<dbReference type="InterPro" id="IPR054722">
    <property type="entry name" value="PolX-like_BBD"/>
</dbReference>
<dbReference type="EMBL" id="JAJFAZ020000006">
    <property type="protein sequence ID" value="KAI5323875.1"/>
    <property type="molecule type" value="Genomic_DNA"/>
</dbReference>